<organism evidence="1 2">
    <name type="scientific">Melia azedarach</name>
    <name type="common">Chinaberry tree</name>
    <dbReference type="NCBI Taxonomy" id="155640"/>
    <lineage>
        <taxon>Eukaryota</taxon>
        <taxon>Viridiplantae</taxon>
        <taxon>Streptophyta</taxon>
        <taxon>Embryophyta</taxon>
        <taxon>Tracheophyta</taxon>
        <taxon>Spermatophyta</taxon>
        <taxon>Magnoliopsida</taxon>
        <taxon>eudicotyledons</taxon>
        <taxon>Gunneridae</taxon>
        <taxon>Pentapetalae</taxon>
        <taxon>rosids</taxon>
        <taxon>malvids</taxon>
        <taxon>Sapindales</taxon>
        <taxon>Meliaceae</taxon>
        <taxon>Melia</taxon>
    </lineage>
</organism>
<reference evidence="1 2" key="1">
    <citation type="journal article" date="2023" name="Science">
        <title>Complex scaffold remodeling in plant triterpene biosynthesis.</title>
        <authorList>
            <person name="De La Pena R."/>
            <person name="Hodgson H."/>
            <person name="Liu J.C."/>
            <person name="Stephenson M.J."/>
            <person name="Martin A.C."/>
            <person name="Owen C."/>
            <person name="Harkess A."/>
            <person name="Leebens-Mack J."/>
            <person name="Jimenez L.E."/>
            <person name="Osbourn A."/>
            <person name="Sattely E.S."/>
        </authorList>
    </citation>
    <scope>NUCLEOTIDE SEQUENCE [LARGE SCALE GENOMIC DNA]</scope>
    <source>
        <strain evidence="2">cv. JPN11</strain>
        <tissue evidence="1">Leaf</tissue>
    </source>
</reference>
<sequence>MGRGKIAIAKIESRTNRQVTFSKRRVGLLKKAHELSVLCDAQIGLIIFSCTGKLFEYCSESTSIEHIIRRYEIAKGIRIPSETNHDSEIYSELRRMRTETNNLEQSLRRFTGDVDLSSFQFEELAQIEHQLECSVNKVRARKIKANQAVAWEQQQQQQQQEIIISEKNEEEEEQAVMLDNQYHHQFPFSEEAQPSSVLELGIPNYQPYRLQPTQPNLQDFGLQFPNYIW</sequence>
<comment type="caution">
    <text evidence="1">The sequence shown here is derived from an EMBL/GenBank/DDBJ whole genome shotgun (WGS) entry which is preliminary data.</text>
</comment>
<gene>
    <name evidence="1" type="ORF">OWV82_022648</name>
</gene>
<evidence type="ECO:0000313" key="2">
    <source>
        <dbReference type="Proteomes" id="UP001164539"/>
    </source>
</evidence>
<dbReference type="EMBL" id="CM051406">
    <property type="protein sequence ID" value="KAJ4702628.1"/>
    <property type="molecule type" value="Genomic_DNA"/>
</dbReference>
<proteinExistence type="predicted"/>
<protein>
    <submittedName>
        <fullName evidence="1">MADS-box transcription factor</fullName>
    </submittedName>
</protein>
<keyword evidence="2" id="KW-1185">Reference proteome</keyword>
<name>A0ACC1WUK9_MELAZ</name>
<dbReference type="Proteomes" id="UP001164539">
    <property type="component" value="Chromosome 13"/>
</dbReference>
<evidence type="ECO:0000313" key="1">
    <source>
        <dbReference type="EMBL" id="KAJ4702628.1"/>
    </source>
</evidence>
<accession>A0ACC1WUK9</accession>